<organism evidence="1">
    <name type="scientific">Neogoniolithon spectabile</name>
    <dbReference type="NCBI Taxonomy" id="231755"/>
    <lineage>
        <taxon>Eukaryota</taxon>
        <taxon>Rhodophyta</taxon>
        <taxon>Florideophyceae</taxon>
        <taxon>Corallinophycidae</taxon>
        <taxon>Corallinales</taxon>
        <taxon>Spongitidaceae</taxon>
        <taxon>Neogoniolithoideae</taxon>
        <taxon>Neogoniolithon</taxon>
    </lineage>
</organism>
<geneLocation type="plastid" evidence="1"/>
<dbReference type="GO" id="GO:0016757">
    <property type="term" value="F:glycosyltransferase activity"/>
    <property type="evidence" value="ECO:0007669"/>
    <property type="project" value="UniProtKB-KW"/>
</dbReference>
<evidence type="ECO:0000313" key="1">
    <source>
        <dbReference type="EMBL" id="AYR05975.1"/>
    </source>
</evidence>
<keyword evidence="1" id="KW-0328">Glycosyltransferase</keyword>
<dbReference type="InterPro" id="IPR029057">
    <property type="entry name" value="PRTase-like"/>
</dbReference>
<keyword evidence="1" id="KW-0934">Plastid</keyword>
<gene>
    <name evidence="1" type="primary">upp</name>
</gene>
<proteinExistence type="predicted"/>
<dbReference type="SUPFAM" id="SSF53271">
    <property type="entry name" value="PRTase-like"/>
    <property type="match status" value="1"/>
</dbReference>
<accession>A0A3G3MGL8</accession>
<dbReference type="Gene3D" id="3.40.50.2020">
    <property type="match status" value="1"/>
</dbReference>
<protein>
    <submittedName>
        <fullName evidence="1">Uracil phosphoribosyltransferase</fullName>
    </submittedName>
</protein>
<sequence length="186" mass="22150">MKLNIRIVSHPIITYLSNINKYLYLPYNLEKYILSQLGLFLIYESLRDWLLTYRLTIQKLDYQDSITIIDPQESYMIITDQQDSLHFIQEIAYIIPKCKVKVIDLENSLPNELTEIKTNTKIIIALCQSKIFYLIELIRQLTETNNLNIQHIRVCTIYCKNEDLIQISDRYPKLNIYTTRIIRSII</sequence>
<name>A0A3G3MGL8_9FLOR</name>
<dbReference type="AlphaFoldDB" id="A0A3G3MGL8"/>
<keyword evidence="1" id="KW-0808">Transferase</keyword>
<dbReference type="EMBL" id="MH281628">
    <property type="protein sequence ID" value="AYR05975.1"/>
    <property type="molecule type" value="Genomic_DNA"/>
</dbReference>
<dbReference type="GeneID" id="38463541"/>
<reference evidence="1" key="1">
    <citation type="journal article" date="2018" name="Genome Biol. Evol.">
        <title>Mitochondrial and Plastid Genomes from Coralline Red Algae Provide Insights into the Incongruent Evolutionary Histories of Organelles.</title>
        <authorList>
            <person name="Lee J."/>
            <person name="Song H.J."/>
            <person name="In Park S."/>
            <person name="Lee Y.M."/>
            <person name="Jeong S.Y."/>
            <person name="Oh Cho T."/>
            <person name="Kim J.H."/>
            <person name="Choi H.G."/>
            <person name="Choi C.G."/>
            <person name="Nelson W.A."/>
            <person name="Fredericq S."/>
            <person name="Bhattacharya D."/>
            <person name="Su Yoon H."/>
        </authorList>
    </citation>
    <scope>NUCLEOTIDE SEQUENCE</scope>
</reference>
<dbReference type="RefSeq" id="YP_009541766.1">
    <property type="nucleotide sequence ID" value="NC_039978.1"/>
</dbReference>